<dbReference type="GO" id="GO:0005109">
    <property type="term" value="F:frizzled binding"/>
    <property type="evidence" value="ECO:0007669"/>
    <property type="project" value="TreeGrafter"/>
</dbReference>
<dbReference type="GO" id="GO:0060070">
    <property type="term" value="P:canonical Wnt signaling pathway"/>
    <property type="evidence" value="ECO:0007669"/>
    <property type="project" value="TreeGrafter"/>
</dbReference>
<dbReference type="EMBL" id="NCKU01000534">
    <property type="protein sequence ID" value="RWS15153.1"/>
    <property type="molecule type" value="Genomic_DNA"/>
</dbReference>
<proteinExistence type="inferred from homology"/>
<dbReference type="AlphaFoldDB" id="A0A443RIT2"/>
<dbReference type="PRINTS" id="PR01349">
    <property type="entry name" value="WNTPROTEIN"/>
</dbReference>
<dbReference type="InterPro" id="IPR005817">
    <property type="entry name" value="Wnt"/>
</dbReference>
<dbReference type="CDD" id="cd19337">
    <property type="entry name" value="Wnt_Wnt5"/>
    <property type="match status" value="1"/>
</dbReference>
<evidence type="ECO:0000256" key="6">
    <source>
        <dbReference type="ARBA" id="ARBA00022687"/>
    </source>
</evidence>
<dbReference type="PANTHER" id="PTHR12027">
    <property type="entry name" value="WNT RELATED"/>
    <property type="match status" value="1"/>
</dbReference>
<dbReference type="InterPro" id="IPR018161">
    <property type="entry name" value="Wnt_CS"/>
</dbReference>
<evidence type="ECO:0000256" key="10">
    <source>
        <dbReference type="RuleBase" id="RU003500"/>
    </source>
</evidence>
<keyword evidence="3 10" id="KW-0217">Developmental protein</keyword>
<evidence type="ECO:0000313" key="12">
    <source>
        <dbReference type="Proteomes" id="UP000285301"/>
    </source>
</evidence>
<evidence type="ECO:0000256" key="9">
    <source>
        <dbReference type="ARBA" id="ARBA00023288"/>
    </source>
</evidence>
<keyword evidence="4" id="KW-0964">Secreted</keyword>
<organism evidence="11 12">
    <name type="scientific">Dinothrombium tinctorium</name>
    <dbReference type="NCBI Taxonomy" id="1965070"/>
    <lineage>
        <taxon>Eukaryota</taxon>
        <taxon>Metazoa</taxon>
        <taxon>Ecdysozoa</taxon>
        <taxon>Arthropoda</taxon>
        <taxon>Chelicerata</taxon>
        <taxon>Arachnida</taxon>
        <taxon>Acari</taxon>
        <taxon>Acariformes</taxon>
        <taxon>Trombidiformes</taxon>
        <taxon>Prostigmata</taxon>
        <taxon>Anystina</taxon>
        <taxon>Parasitengona</taxon>
        <taxon>Trombidioidea</taxon>
        <taxon>Trombidiidae</taxon>
        <taxon>Dinothrombium</taxon>
    </lineage>
</organism>
<dbReference type="OrthoDB" id="5945655at2759"/>
<keyword evidence="6 10" id="KW-0879">Wnt signaling pathway</keyword>
<keyword evidence="9" id="KW-0449">Lipoprotein</keyword>
<dbReference type="STRING" id="1965070.A0A443RIT2"/>
<comment type="caution">
    <text evidence="11">The sequence shown here is derived from an EMBL/GenBank/DDBJ whole genome shotgun (WGS) entry which is preliminary data.</text>
</comment>
<evidence type="ECO:0000256" key="3">
    <source>
        <dbReference type="ARBA" id="ARBA00022473"/>
    </source>
</evidence>
<comment type="function">
    <text evidence="10">Ligand for members of the frizzled family of seven transmembrane receptors.</text>
</comment>
<comment type="subcellular location">
    <subcellularLocation>
        <location evidence="1 10">Secreted</location>
        <location evidence="1 10">Extracellular space</location>
        <location evidence="1 10">Extracellular matrix</location>
    </subcellularLocation>
</comment>
<sequence length="325" mass="36402">MQGVGLMNELDPITGSSLSYQSVETPFTQQQLIQEKLQKLSCSQLKGLSKGQTQLCNLYKDHIPFIGRGARMGIDECQWQFRARRWNCSTFDDSTVFGPILNIAAGVVHSIATACRDGQLSNCGCSRAARPKNLQRDWIWGGCGDNIEYGYRFAVSFIDVREREKNFPKSSPDQGRKLMNLHNNEAGRRAVIRKTRVTCKCHGVSGSCSLVTCWQQLSSFREVGDYLKDKYDGGTEVKINKRGKLQVRNRKYNLPTAEDLVYVDESPDYCVDNLSTGTLGTRGRVCNRTAPGTDGCNLMCCGRGYNTHKAQCQTCTFTRDIHTCK</sequence>
<dbReference type="PANTHER" id="PTHR12027:SF77">
    <property type="entry name" value="PROTEIN WNT-5"/>
    <property type="match status" value="1"/>
</dbReference>
<gene>
    <name evidence="11" type="ORF">B4U79_12746</name>
</gene>
<evidence type="ECO:0000256" key="8">
    <source>
        <dbReference type="ARBA" id="ARBA00023180"/>
    </source>
</evidence>
<accession>A0A443RIT2</accession>
<evidence type="ECO:0000256" key="1">
    <source>
        <dbReference type="ARBA" id="ARBA00004498"/>
    </source>
</evidence>
<name>A0A443RIT2_9ACAR</name>
<protein>
    <recommendedName>
        <fullName evidence="10">Protein Wnt</fullName>
    </recommendedName>
</protein>
<evidence type="ECO:0000313" key="11">
    <source>
        <dbReference type="EMBL" id="RWS15153.1"/>
    </source>
</evidence>
<keyword evidence="12" id="KW-1185">Reference proteome</keyword>
<keyword evidence="8" id="KW-0325">Glycoprotein</keyword>
<evidence type="ECO:0000256" key="7">
    <source>
        <dbReference type="ARBA" id="ARBA00023157"/>
    </source>
</evidence>
<comment type="similarity">
    <text evidence="2 10">Belongs to the Wnt family.</text>
</comment>
<dbReference type="GO" id="GO:0005615">
    <property type="term" value="C:extracellular space"/>
    <property type="evidence" value="ECO:0007669"/>
    <property type="project" value="TreeGrafter"/>
</dbReference>
<dbReference type="Pfam" id="PF00110">
    <property type="entry name" value="wnt"/>
    <property type="match status" value="1"/>
</dbReference>
<dbReference type="Proteomes" id="UP000285301">
    <property type="component" value="Unassembled WGS sequence"/>
</dbReference>
<reference evidence="11 12" key="1">
    <citation type="journal article" date="2018" name="Gigascience">
        <title>Genomes of trombidid mites reveal novel predicted allergens and laterally-transferred genes associated with secondary metabolism.</title>
        <authorList>
            <person name="Dong X."/>
            <person name="Chaisiri K."/>
            <person name="Xia D."/>
            <person name="Armstrong S.D."/>
            <person name="Fang Y."/>
            <person name="Donnelly M.J."/>
            <person name="Kadowaki T."/>
            <person name="McGarry J.W."/>
            <person name="Darby A.C."/>
            <person name="Makepeace B.L."/>
        </authorList>
    </citation>
    <scope>NUCLEOTIDE SEQUENCE [LARGE SCALE GENOMIC DNA]</scope>
    <source>
        <strain evidence="11">UoL-WK</strain>
    </source>
</reference>
<keyword evidence="7" id="KW-1015">Disulfide bond</keyword>
<dbReference type="GO" id="GO:0045165">
    <property type="term" value="P:cell fate commitment"/>
    <property type="evidence" value="ECO:0007669"/>
    <property type="project" value="TreeGrafter"/>
</dbReference>
<dbReference type="GO" id="GO:0005125">
    <property type="term" value="F:cytokine activity"/>
    <property type="evidence" value="ECO:0007669"/>
    <property type="project" value="TreeGrafter"/>
</dbReference>
<evidence type="ECO:0000256" key="5">
    <source>
        <dbReference type="ARBA" id="ARBA00022530"/>
    </source>
</evidence>
<keyword evidence="5" id="KW-0272">Extracellular matrix</keyword>
<dbReference type="PROSITE" id="PS00246">
    <property type="entry name" value="WNT1"/>
    <property type="match status" value="1"/>
</dbReference>
<dbReference type="GO" id="GO:0030182">
    <property type="term" value="P:neuron differentiation"/>
    <property type="evidence" value="ECO:0007669"/>
    <property type="project" value="TreeGrafter"/>
</dbReference>
<evidence type="ECO:0000256" key="2">
    <source>
        <dbReference type="ARBA" id="ARBA00005683"/>
    </source>
</evidence>
<evidence type="ECO:0000256" key="4">
    <source>
        <dbReference type="ARBA" id="ARBA00022525"/>
    </source>
</evidence>
<dbReference type="SMART" id="SM00097">
    <property type="entry name" value="WNT1"/>
    <property type="match status" value="1"/>
</dbReference>